<evidence type="ECO:0000313" key="4">
    <source>
        <dbReference type="Proteomes" id="UP000318538"/>
    </source>
</evidence>
<feature type="region of interest" description="Disordered" evidence="1">
    <location>
        <begin position="1"/>
        <end position="20"/>
    </location>
</feature>
<evidence type="ECO:0000313" key="3">
    <source>
        <dbReference type="EMBL" id="QDT02906.1"/>
    </source>
</evidence>
<protein>
    <submittedName>
        <fullName evidence="3">Uncharacterized protein</fullName>
    </submittedName>
</protein>
<evidence type="ECO:0000256" key="2">
    <source>
        <dbReference type="SAM" id="Phobius"/>
    </source>
</evidence>
<dbReference type="RefSeq" id="WP_145168699.1">
    <property type="nucleotide sequence ID" value="NZ_CP036525.1"/>
</dbReference>
<keyword evidence="2" id="KW-0472">Membrane</keyword>
<proteinExistence type="predicted"/>
<reference evidence="3 4" key="1">
    <citation type="submission" date="2019-02" db="EMBL/GenBank/DDBJ databases">
        <title>Deep-cultivation of Planctomycetes and their phenomic and genomic characterization uncovers novel biology.</title>
        <authorList>
            <person name="Wiegand S."/>
            <person name="Jogler M."/>
            <person name="Boedeker C."/>
            <person name="Pinto D."/>
            <person name="Vollmers J."/>
            <person name="Rivas-Marin E."/>
            <person name="Kohn T."/>
            <person name="Peeters S.H."/>
            <person name="Heuer A."/>
            <person name="Rast P."/>
            <person name="Oberbeckmann S."/>
            <person name="Bunk B."/>
            <person name="Jeske O."/>
            <person name="Meyerdierks A."/>
            <person name="Storesund J.E."/>
            <person name="Kallscheuer N."/>
            <person name="Luecker S."/>
            <person name="Lage O.M."/>
            <person name="Pohl T."/>
            <person name="Merkel B.J."/>
            <person name="Hornburger P."/>
            <person name="Mueller R.-W."/>
            <person name="Bruemmer F."/>
            <person name="Labrenz M."/>
            <person name="Spormann A.M."/>
            <person name="Op den Camp H."/>
            <person name="Overmann J."/>
            <person name="Amann R."/>
            <person name="Jetten M.S.M."/>
            <person name="Mascher T."/>
            <person name="Medema M.H."/>
            <person name="Devos D.P."/>
            <person name="Kaster A.-K."/>
            <person name="Ovreas L."/>
            <person name="Rohde M."/>
            <person name="Galperin M.Y."/>
            <person name="Jogler C."/>
        </authorList>
    </citation>
    <scope>NUCLEOTIDE SEQUENCE [LARGE SCALE GENOMIC DNA]</scope>
    <source>
        <strain evidence="3 4">K22_7</strain>
    </source>
</reference>
<keyword evidence="2" id="KW-1133">Transmembrane helix</keyword>
<dbReference type="EMBL" id="CP036525">
    <property type="protein sequence ID" value="QDT02906.1"/>
    <property type="molecule type" value="Genomic_DNA"/>
</dbReference>
<dbReference type="KEGG" id="rlc:K227x_12850"/>
<dbReference type="Proteomes" id="UP000318538">
    <property type="component" value="Chromosome"/>
</dbReference>
<feature type="transmembrane region" description="Helical" evidence="2">
    <location>
        <begin position="34"/>
        <end position="53"/>
    </location>
</feature>
<name>A0A517N6Y3_9BACT</name>
<dbReference type="AlphaFoldDB" id="A0A517N6Y3"/>
<evidence type="ECO:0000256" key="1">
    <source>
        <dbReference type="SAM" id="MobiDB-lite"/>
    </source>
</evidence>
<organism evidence="3 4">
    <name type="scientific">Rubripirellula lacrimiformis</name>
    <dbReference type="NCBI Taxonomy" id="1930273"/>
    <lineage>
        <taxon>Bacteria</taxon>
        <taxon>Pseudomonadati</taxon>
        <taxon>Planctomycetota</taxon>
        <taxon>Planctomycetia</taxon>
        <taxon>Pirellulales</taxon>
        <taxon>Pirellulaceae</taxon>
        <taxon>Rubripirellula</taxon>
    </lineage>
</organism>
<gene>
    <name evidence="3" type="ORF">K227x_12850</name>
</gene>
<feature type="region of interest" description="Disordered" evidence="1">
    <location>
        <begin position="70"/>
        <end position="94"/>
    </location>
</feature>
<keyword evidence="2" id="KW-0812">Transmembrane</keyword>
<sequence>MTDTEPPNTPPQAPEHSDGVQNAAVIASALRTSLIVMMLMGLPLIGVLIYLNLNRQTPRPTEVEVTLPAQGEATEQVPPEGATTSAIHFDHPTG</sequence>
<accession>A0A517N6Y3</accession>
<keyword evidence="4" id="KW-1185">Reference proteome</keyword>